<dbReference type="Proteomes" id="UP000838763">
    <property type="component" value="Unassembled WGS sequence"/>
</dbReference>
<accession>A0A9P1MA84</accession>
<feature type="signal peptide" evidence="1">
    <location>
        <begin position="1"/>
        <end position="19"/>
    </location>
</feature>
<gene>
    <name evidence="2" type="ORF">PPNO1_LOCUS3801</name>
</gene>
<keyword evidence="3" id="KW-1185">Reference proteome</keyword>
<dbReference type="OrthoDB" id="1193027at2759"/>
<protein>
    <submittedName>
        <fullName evidence="2">Uncharacterized protein</fullName>
    </submittedName>
</protein>
<comment type="caution">
    <text evidence="2">The sequence shown here is derived from an EMBL/GenBank/DDBJ whole genome shotgun (WGS) entry which is preliminary data.</text>
</comment>
<name>A0A9P1MA84_9PEZI</name>
<reference evidence="2" key="1">
    <citation type="submission" date="2022-11" db="EMBL/GenBank/DDBJ databases">
        <authorList>
            <person name="Scott C."/>
            <person name="Bruce N."/>
        </authorList>
    </citation>
    <scope>NUCLEOTIDE SEQUENCE</scope>
</reference>
<keyword evidence="1" id="KW-0732">Signal</keyword>
<proteinExistence type="predicted"/>
<organism evidence="2 3">
    <name type="scientific">Parascedosporium putredinis</name>
    <dbReference type="NCBI Taxonomy" id="1442378"/>
    <lineage>
        <taxon>Eukaryota</taxon>
        <taxon>Fungi</taxon>
        <taxon>Dikarya</taxon>
        <taxon>Ascomycota</taxon>
        <taxon>Pezizomycotina</taxon>
        <taxon>Sordariomycetes</taxon>
        <taxon>Hypocreomycetidae</taxon>
        <taxon>Microascales</taxon>
        <taxon>Microascaceae</taxon>
        <taxon>Parascedosporium</taxon>
    </lineage>
</organism>
<dbReference type="EMBL" id="CALLCH030000010">
    <property type="protein sequence ID" value="CAI4214068.1"/>
    <property type="molecule type" value="Genomic_DNA"/>
</dbReference>
<evidence type="ECO:0000313" key="2">
    <source>
        <dbReference type="EMBL" id="CAI4214068.1"/>
    </source>
</evidence>
<feature type="chain" id="PRO_5040276904" evidence="1">
    <location>
        <begin position="20"/>
        <end position="109"/>
    </location>
</feature>
<evidence type="ECO:0000313" key="3">
    <source>
        <dbReference type="Proteomes" id="UP000838763"/>
    </source>
</evidence>
<evidence type="ECO:0000256" key="1">
    <source>
        <dbReference type="SAM" id="SignalP"/>
    </source>
</evidence>
<dbReference type="AlphaFoldDB" id="A0A9P1MA84"/>
<sequence length="109" mass="11384">MKFSTVVFGLATMLGAVAADPVDANGDGLLMATSPAAPTYMSNLPALMACTEANLFLCFCKSSYLPVLYKNCICNSCPGTTAQKKASLQFGLDTCTINGSPINWLGNTC</sequence>